<dbReference type="PANTHER" id="PTHR12446:SF35">
    <property type="entry name" value="OS02G0274600 PROTEIN"/>
    <property type="match status" value="1"/>
</dbReference>
<keyword evidence="3" id="KW-0539">Nucleus</keyword>
<evidence type="ECO:0000256" key="3">
    <source>
        <dbReference type="ARBA" id="ARBA00023242"/>
    </source>
</evidence>
<evidence type="ECO:0000313" key="6">
    <source>
        <dbReference type="EMBL" id="CAL5058885.1"/>
    </source>
</evidence>
<feature type="domain" description="CRC" evidence="5">
    <location>
        <begin position="62"/>
        <end position="186"/>
    </location>
</feature>
<dbReference type="AlphaFoldDB" id="A0ABC9EIF1"/>
<sequence length="480" mass="52394">MGWNQQQQPKPAVFAAAGGMEAPAVAPQQQTKPAAPTMPVSRQWPMAINPPSTEAKNVTPKKKKHCNCRNSKCLKMYCECFQEQQFCDGCNCTNCGNIVGNEKARKEAMDAIRQRNPFAFQPKIENGPSTHNVRKDTSGAVPLVPKHNKGCHCKKSGCLKKYCECYQANVLCSKSCRCMDCKNFEGSEERKASIQGDYASDGNQIQQAAIAINGNIGSSGYNCSPVRRKRSHEDALGARINIEGSMPETQFQQGNNADASLLAPYSTGFDGHNAANSHSKSYNPIYRSPLANTVHLSEVNDLVTQLVTACRMAAATIADNKVDGTAVENGFDVNGGLSNGNCKQHEVKEASQVDIIEMDSHWCETAKDSRPASPTTQALMCDEQDTTFGNDYRSSFPSVSCGQDISEINAAQENLVLTGLREYLRVIITRGKMNEHKSSLEAAMESDVRQHDEENIPSSNVIEAPGINQQSTQNDGLNRQ</sequence>
<dbReference type="InterPro" id="IPR005172">
    <property type="entry name" value="CRC"/>
</dbReference>
<dbReference type="PROSITE" id="PS51634">
    <property type="entry name" value="CRC"/>
    <property type="match status" value="1"/>
</dbReference>
<organism evidence="6 7">
    <name type="scientific">Urochloa decumbens</name>
    <dbReference type="NCBI Taxonomy" id="240449"/>
    <lineage>
        <taxon>Eukaryota</taxon>
        <taxon>Viridiplantae</taxon>
        <taxon>Streptophyta</taxon>
        <taxon>Embryophyta</taxon>
        <taxon>Tracheophyta</taxon>
        <taxon>Spermatophyta</taxon>
        <taxon>Magnoliopsida</taxon>
        <taxon>Liliopsida</taxon>
        <taxon>Poales</taxon>
        <taxon>Poaceae</taxon>
        <taxon>PACMAD clade</taxon>
        <taxon>Panicoideae</taxon>
        <taxon>Panicodae</taxon>
        <taxon>Paniceae</taxon>
        <taxon>Melinidinae</taxon>
        <taxon>Urochloa</taxon>
    </lineage>
</organism>
<evidence type="ECO:0000256" key="2">
    <source>
        <dbReference type="ARBA" id="ARBA00007267"/>
    </source>
</evidence>
<dbReference type="InterPro" id="IPR028307">
    <property type="entry name" value="Lin-54_fam"/>
</dbReference>
<accession>A0ABC9EIF1</accession>
<evidence type="ECO:0000259" key="5">
    <source>
        <dbReference type="PROSITE" id="PS51634"/>
    </source>
</evidence>
<dbReference type="Proteomes" id="UP001497457">
    <property type="component" value="Chromosome 4rd"/>
</dbReference>
<feature type="region of interest" description="Disordered" evidence="4">
    <location>
        <begin position="437"/>
        <end position="480"/>
    </location>
</feature>
<protein>
    <recommendedName>
        <fullName evidence="5">CRC domain-containing protein</fullName>
    </recommendedName>
</protein>
<dbReference type="GO" id="GO:0005634">
    <property type="term" value="C:nucleus"/>
    <property type="evidence" value="ECO:0007669"/>
    <property type="project" value="UniProtKB-SubCell"/>
</dbReference>
<comment type="subcellular location">
    <subcellularLocation>
        <location evidence="1">Nucleus</location>
    </subcellularLocation>
</comment>
<evidence type="ECO:0000256" key="1">
    <source>
        <dbReference type="ARBA" id="ARBA00004123"/>
    </source>
</evidence>
<dbReference type="Pfam" id="PF03638">
    <property type="entry name" value="TCR"/>
    <property type="match status" value="2"/>
</dbReference>
<dbReference type="PANTHER" id="PTHR12446">
    <property type="entry name" value="TESMIN/TSO1-RELATED"/>
    <property type="match status" value="1"/>
</dbReference>
<evidence type="ECO:0000313" key="7">
    <source>
        <dbReference type="Proteomes" id="UP001497457"/>
    </source>
</evidence>
<dbReference type="InterPro" id="IPR033467">
    <property type="entry name" value="Tesmin/TSO1-like_CXC"/>
</dbReference>
<comment type="similarity">
    <text evidence="2">Belongs to the lin-54 family.</text>
</comment>
<keyword evidence="7" id="KW-1185">Reference proteome</keyword>
<evidence type="ECO:0000256" key="4">
    <source>
        <dbReference type="SAM" id="MobiDB-lite"/>
    </source>
</evidence>
<name>A0ABC9EIF1_9POAL</name>
<proteinExistence type="inferred from homology"/>
<gene>
    <name evidence="6" type="ORF">URODEC1_LOCUS96366</name>
</gene>
<feature type="compositionally biased region" description="Polar residues" evidence="4">
    <location>
        <begin position="456"/>
        <end position="480"/>
    </location>
</feature>
<dbReference type="SMART" id="SM01114">
    <property type="entry name" value="CXC"/>
    <property type="match status" value="2"/>
</dbReference>
<reference evidence="6" key="1">
    <citation type="submission" date="2024-10" db="EMBL/GenBank/DDBJ databases">
        <authorList>
            <person name="Ryan C."/>
        </authorList>
    </citation>
    <scope>NUCLEOTIDE SEQUENCE [LARGE SCALE GENOMIC DNA]</scope>
</reference>
<dbReference type="EMBL" id="OZ075114">
    <property type="protein sequence ID" value="CAL5058885.1"/>
    <property type="molecule type" value="Genomic_DNA"/>
</dbReference>